<keyword evidence="2" id="KW-0472">Membrane</keyword>
<accession>A0A7X0MYN6</accession>
<dbReference type="AlphaFoldDB" id="A0A7X0MYN6"/>
<dbReference type="RefSeq" id="WP_166848305.1">
    <property type="nucleotide sequence ID" value="NZ_JAAONY010000003.1"/>
</dbReference>
<name>A0A7X0MYN6_9GAMM</name>
<proteinExistence type="predicted"/>
<feature type="region of interest" description="Disordered" evidence="1">
    <location>
        <begin position="229"/>
        <end position="258"/>
    </location>
</feature>
<keyword evidence="2" id="KW-1133">Transmembrane helix</keyword>
<reference evidence="3 4" key="1">
    <citation type="submission" date="2020-08" db="EMBL/GenBank/DDBJ databases">
        <title>Genomic Encyclopedia of Type Strains, Phase IV (KMG-IV): sequencing the most valuable type-strain genomes for metagenomic binning, comparative biology and taxonomic classification.</title>
        <authorList>
            <person name="Goeker M."/>
        </authorList>
    </citation>
    <scope>NUCLEOTIDE SEQUENCE [LARGE SCALE GENOMIC DNA]</scope>
    <source>
        <strain evidence="3 4">DSM 22368</strain>
    </source>
</reference>
<evidence type="ECO:0000313" key="3">
    <source>
        <dbReference type="EMBL" id="MBB6523279.1"/>
    </source>
</evidence>
<evidence type="ECO:0000256" key="1">
    <source>
        <dbReference type="SAM" id="MobiDB-lite"/>
    </source>
</evidence>
<gene>
    <name evidence="3" type="ORF">HNR48_003581</name>
</gene>
<evidence type="ECO:0000313" key="4">
    <source>
        <dbReference type="Proteomes" id="UP000528457"/>
    </source>
</evidence>
<protein>
    <submittedName>
        <fullName evidence="3">Uncharacterized protein</fullName>
    </submittedName>
</protein>
<keyword evidence="4" id="KW-1185">Reference proteome</keyword>
<dbReference type="InParanoid" id="A0A7X0MYN6"/>
<evidence type="ECO:0000256" key="2">
    <source>
        <dbReference type="SAM" id="Phobius"/>
    </source>
</evidence>
<keyword evidence="2" id="KW-0812">Transmembrane</keyword>
<sequence length="258" mass="29100">MGANVPIMVTAGIVIVLAILACYALFTHSVNSKREKRRLFINSLKSRARKIDETMACFPPNYLGSALTLIIQQALVLTYEELSQLQPEEEKHKAMLQQANERYLALSKQKGGNQLKSLSNARQITGTRKNLKLLLKFFQQLGQKGALNHAKASEARTIIKNKMALLAADEHDILARGALANGKHQLAAHYFTQANTVLTKYNGDQVFNENIRNHQEWIKSASDMAKAEQARIKAEKEAMEAESKKWDDGDWKKKNFYD</sequence>
<organism evidence="3 4">
    <name type="scientific">Pseudoteredinibacter isoporae</name>
    <dbReference type="NCBI Taxonomy" id="570281"/>
    <lineage>
        <taxon>Bacteria</taxon>
        <taxon>Pseudomonadati</taxon>
        <taxon>Pseudomonadota</taxon>
        <taxon>Gammaproteobacteria</taxon>
        <taxon>Cellvibrionales</taxon>
        <taxon>Cellvibrionaceae</taxon>
        <taxon>Pseudoteredinibacter</taxon>
    </lineage>
</organism>
<comment type="caution">
    <text evidence="3">The sequence shown here is derived from an EMBL/GenBank/DDBJ whole genome shotgun (WGS) entry which is preliminary data.</text>
</comment>
<dbReference type="Proteomes" id="UP000528457">
    <property type="component" value="Unassembled WGS sequence"/>
</dbReference>
<dbReference type="EMBL" id="JACHHT010000003">
    <property type="protein sequence ID" value="MBB6523279.1"/>
    <property type="molecule type" value="Genomic_DNA"/>
</dbReference>
<feature type="transmembrane region" description="Helical" evidence="2">
    <location>
        <begin position="6"/>
        <end position="26"/>
    </location>
</feature>